<keyword evidence="2" id="KW-1185">Reference proteome</keyword>
<dbReference type="EMBL" id="JAWSTH010000127">
    <property type="protein sequence ID" value="MDW5598222.1"/>
    <property type="molecule type" value="Genomic_DNA"/>
</dbReference>
<proteinExistence type="predicted"/>
<evidence type="ECO:0000313" key="2">
    <source>
        <dbReference type="Proteomes" id="UP001284601"/>
    </source>
</evidence>
<reference evidence="2" key="1">
    <citation type="submission" date="2023-07" db="EMBL/GenBank/DDBJ databases">
        <title>Conexibacter stalactiti sp. nov., isolated from stalactites in a lava cave and emended description of the genus Conexibacter.</title>
        <authorList>
            <person name="Lee S.D."/>
        </authorList>
    </citation>
    <scope>NUCLEOTIDE SEQUENCE [LARGE SCALE GENOMIC DNA]</scope>
    <source>
        <strain evidence="2">KCTC 39840</strain>
    </source>
</reference>
<gene>
    <name evidence="1" type="ORF">R7226_27945</name>
</gene>
<sequence>MADRIMCVTWGRTVPGREARALEVFNDAVAYYTGLREEGRIERFDLVILTPNGTEGGMMLLHGSHTQLDAVKEDDRFERIMVDAGMVVENLRLLDGYVNEGIAEPMGRFQDAIAHLPHPVSA</sequence>
<protein>
    <submittedName>
        <fullName evidence="1">Uncharacterized protein</fullName>
    </submittedName>
</protein>
<dbReference type="Proteomes" id="UP001284601">
    <property type="component" value="Unassembled WGS sequence"/>
</dbReference>
<organism evidence="1 2">
    <name type="scientific">Conexibacter stalactiti</name>
    <dbReference type="NCBI Taxonomy" id="1940611"/>
    <lineage>
        <taxon>Bacteria</taxon>
        <taxon>Bacillati</taxon>
        <taxon>Actinomycetota</taxon>
        <taxon>Thermoleophilia</taxon>
        <taxon>Solirubrobacterales</taxon>
        <taxon>Conexibacteraceae</taxon>
        <taxon>Conexibacter</taxon>
    </lineage>
</organism>
<evidence type="ECO:0000313" key="1">
    <source>
        <dbReference type="EMBL" id="MDW5598222.1"/>
    </source>
</evidence>
<name>A0ABU4HZU6_9ACTN</name>
<dbReference type="RefSeq" id="WP_318600722.1">
    <property type="nucleotide sequence ID" value="NZ_JAWSTH010000127.1"/>
</dbReference>
<accession>A0ABU4HZU6</accession>
<comment type="caution">
    <text evidence="1">The sequence shown here is derived from an EMBL/GenBank/DDBJ whole genome shotgun (WGS) entry which is preliminary data.</text>
</comment>